<evidence type="ECO:0000256" key="4">
    <source>
        <dbReference type="ARBA" id="ARBA00022552"/>
    </source>
</evidence>
<evidence type="ECO:0000313" key="12">
    <source>
        <dbReference type="EMBL" id="TFY78745.1"/>
    </source>
</evidence>
<evidence type="ECO:0000256" key="6">
    <source>
        <dbReference type="ARBA" id="ARBA00022801"/>
    </source>
</evidence>
<keyword evidence="13" id="KW-1185">Reference proteome</keyword>
<proteinExistence type="inferred from homology"/>
<dbReference type="InterPro" id="IPR036397">
    <property type="entry name" value="RNaseH_sf"/>
</dbReference>
<keyword evidence="5" id="KW-0540">Nuclease</keyword>
<evidence type="ECO:0000256" key="5">
    <source>
        <dbReference type="ARBA" id="ARBA00022722"/>
    </source>
</evidence>
<organism evidence="12 13">
    <name type="scientific">Hericium alpestre</name>
    <dbReference type="NCBI Taxonomy" id="135208"/>
    <lineage>
        <taxon>Eukaryota</taxon>
        <taxon>Fungi</taxon>
        <taxon>Dikarya</taxon>
        <taxon>Basidiomycota</taxon>
        <taxon>Agaricomycotina</taxon>
        <taxon>Agaricomycetes</taxon>
        <taxon>Russulales</taxon>
        <taxon>Hericiaceae</taxon>
        <taxon>Hericium</taxon>
    </lineage>
</organism>
<keyword evidence="6" id="KW-0378">Hydrolase</keyword>
<evidence type="ECO:0000256" key="3">
    <source>
        <dbReference type="ARBA" id="ARBA00016937"/>
    </source>
</evidence>
<dbReference type="PANTHER" id="PTHR12801:SF45">
    <property type="entry name" value="RNA EXONUCLEASE 4"/>
    <property type="match status" value="1"/>
</dbReference>
<dbReference type="PANTHER" id="PTHR12801">
    <property type="entry name" value="RNA EXONUCLEASE REXO1 / RECO3 FAMILY MEMBER-RELATED"/>
    <property type="match status" value="1"/>
</dbReference>
<comment type="function">
    <text evidence="9">Exoribonuclease involved in ribosome biosynthesis. Involved in the processing of ITS1, the internal transcribed spacer localized between the 18S and 5.8S rRNAs.</text>
</comment>
<evidence type="ECO:0000256" key="9">
    <source>
        <dbReference type="ARBA" id="ARBA00025599"/>
    </source>
</evidence>
<keyword evidence="7" id="KW-0269">Exonuclease</keyword>
<dbReference type="CDD" id="cd06144">
    <property type="entry name" value="REX4_like"/>
    <property type="match status" value="1"/>
</dbReference>
<gene>
    <name evidence="12" type="ORF">EWM64_g5267</name>
</gene>
<comment type="subcellular location">
    <subcellularLocation>
        <location evidence="1">Nucleus</location>
    </subcellularLocation>
</comment>
<dbReference type="InterPro" id="IPR047021">
    <property type="entry name" value="REXO1/3/4-like"/>
</dbReference>
<comment type="caution">
    <text evidence="12">The sequence shown here is derived from an EMBL/GenBank/DDBJ whole genome shotgun (WGS) entry which is preliminary data.</text>
</comment>
<feature type="domain" description="Exonuclease" evidence="11">
    <location>
        <begin position="47"/>
        <end position="208"/>
    </location>
</feature>
<evidence type="ECO:0000256" key="7">
    <source>
        <dbReference type="ARBA" id="ARBA00022839"/>
    </source>
</evidence>
<dbReference type="STRING" id="135208.A0A4Y9ZW08"/>
<comment type="similarity">
    <text evidence="2">Belongs to the REXO4 family.</text>
</comment>
<feature type="region of interest" description="Disordered" evidence="10">
    <location>
        <begin position="303"/>
        <end position="335"/>
    </location>
</feature>
<dbReference type="InterPro" id="IPR013520">
    <property type="entry name" value="Ribonucl_H"/>
</dbReference>
<evidence type="ECO:0000256" key="2">
    <source>
        <dbReference type="ARBA" id="ARBA00010489"/>
    </source>
</evidence>
<dbReference type="Pfam" id="PF00929">
    <property type="entry name" value="RNase_T"/>
    <property type="match status" value="1"/>
</dbReference>
<dbReference type="Gene3D" id="3.30.420.10">
    <property type="entry name" value="Ribonuclease H-like superfamily/Ribonuclease H"/>
    <property type="match status" value="1"/>
</dbReference>
<keyword evidence="4" id="KW-0698">rRNA processing</keyword>
<dbReference type="GO" id="GO:0008408">
    <property type="term" value="F:3'-5' exonuclease activity"/>
    <property type="evidence" value="ECO:0007669"/>
    <property type="project" value="InterPro"/>
</dbReference>
<name>A0A4Y9ZW08_9AGAM</name>
<dbReference type="InterPro" id="IPR012337">
    <property type="entry name" value="RNaseH-like_sf"/>
</dbReference>
<evidence type="ECO:0000256" key="8">
    <source>
        <dbReference type="ARBA" id="ARBA00023242"/>
    </source>
</evidence>
<dbReference type="GO" id="GO:0006364">
    <property type="term" value="P:rRNA processing"/>
    <property type="evidence" value="ECO:0007669"/>
    <property type="project" value="UniProtKB-KW"/>
</dbReference>
<evidence type="ECO:0000259" key="11">
    <source>
        <dbReference type="SMART" id="SM00479"/>
    </source>
</evidence>
<dbReference type="SUPFAM" id="SSF53098">
    <property type="entry name" value="Ribonuclease H-like"/>
    <property type="match status" value="1"/>
</dbReference>
<sequence>MSTGAIIPTEALDPLSASPIVAELRAMINAPTPFAPNLPEKHRLPGSYVAIDCEMVGVGPMGSESSLARVSVINYHGAVLCDIFVRQKEQVTDWRTKWSGIRERDMVNAKTFEEVQATVAAILKDRVLVGHAIQNDLRALLLSHPWGELRDTQVLSHKHGQSKTKRPALRNLVKDMLGVVIQQGEHSSVIDARATMAVYRLYRKEWDRPYAIKPIRVPSVESIAPAHGEVHGQKRKRVTPNDSSLPPDDTVEPVDDASPGTGLQLHLTSSRTFHTERTVQVSASAQDGGHKGISSGMSTVVTRRTKSGTKAVQIGRKGGAKKDGGETNKGWWKSI</sequence>
<dbReference type="GO" id="GO:0003676">
    <property type="term" value="F:nucleic acid binding"/>
    <property type="evidence" value="ECO:0007669"/>
    <property type="project" value="InterPro"/>
</dbReference>
<dbReference type="EMBL" id="SFCI01000623">
    <property type="protein sequence ID" value="TFY78745.1"/>
    <property type="molecule type" value="Genomic_DNA"/>
</dbReference>
<dbReference type="InterPro" id="IPR037431">
    <property type="entry name" value="REX4_DEDDh_dom"/>
</dbReference>
<dbReference type="Proteomes" id="UP000298061">
    <property type="component" value="Unassembled WGS sequence"/>
</dbReference>
<reference evidence="12 13" key="1">
    <citation type="submission" date="2019-02" db="EMBL/GenBank/DDBJ databases">
        <title>Genome sequencing of the rare red list fungi Hericium alpestre (H. flagellum).</title>
        <authorList>
            <person name="Buettner E."/>
            <person name="Kellner H."/>
        </authorList>
    </citation>
    <scope>NUCLEOTIDE SEQUENCE [LARGE SCALE GENOMIC DNA]</scope>
    <source>
        <strain evidence="12 13">DSM 108284</strain>
    </source>
</reference>
<evidence type="ECO:0000313" key="13">
    <source>
        <dbReference type="Proteomes" id="UP000298061"/>
    </source>
</evidence>
<evidence type="ECO:0000256" key="1">
    <source>
        <dbReference type="ARBA" id="ARBA00004123"/>
    </source>
</evidence>
<accession>A0A4Y9ZW08</accession>
<evidence type="ECO:0000256" key="10">
    <source>
        <dbReference type="SAM" id="MobiDB-lite"/>
    </source>
</evidence>
<dbReference type="AlphaFoldDB" id="A0A4Y9ZW08"/>
<protein>
    <recommendedName>
        <fullName evidence="3">RNA exonuclease 4</fullName>
    </recommendedName>
</protein>
<dbReference type="GO" id="GO:0005634">
    <property type="term" value="C:nucleus"/>
    <property type="evidence" value="ECO:0007669"/>
    <property type="project" value="UniProtKB-SubCell"/>
</dbReference>
<dbReference type="SMART" id="SM00479">
    <property type="entry name" value="EXOIII"/>
    <property type="match status" value="1"/>
</dbReference>
<feature type="region of interest" description="Disordered" evidence="10">
    <location>
        <begin position="227"/>
        <end position="259"/>
    </location>
</feature>
<dbReference type="FunFam" id="3.30.420.10:FF:000007">
    <property type="entry name" value="Interferon-stimulated exonuclease gene 20"/>
    <property type="match status" value="1"/>
</dbReference>
<dbReference type="OrthoDB" id="8191639at2759"/>
<keyword evidence="8" id="KW-0539">Nucleus</keyword>